<feature type="transmembrane region" description="Helical" evidence="4">
    <location>
        <begin position="119"/>
        <end position="140"/>
    </location>
</feature>
<dbReference type="GO" id="GO:0005886">
    <property type="term" value="C:plasma membrane"/>
    <property type="evidence" value="ECO:0007669"/>
    <property type="project" value="UniProtKB-SubCell"/>
</dbReference>
<keyword evidence="6" id="KW-0378">Hydrolase</keyword>
<sequence length="218" mass="24222">MEDFPLKQLFTARMSKPAVPISLVLLALGFSALIYEIPFIAPFSLAIAGFISLYILFGKEGITYTFSKPKKLTSTFFLGLIASYAFALTGLYFVTKVLHSNPHDNPLAQNFDLLELLKTIPMLLGEELITIVLLLIIVNIMGGTRKALVVGVIASAIIFGLLHLSTYDWNFAQVLLVISLARIPFTIASLRSDSIYSGYLIHIAYDWIAFLSYMLTHH</sequence>
<dbReference type="EMBL" id="CP070872">
    <property type="protein sequence ID" value="QSE76330.1"/>
    <property type="molecule type" value="Genomic_DNA"/>
</dbReference>
<dbReference type="GO" id="GO:0004175">
    <property type="term" value="F:endopeptidase activity"/>
    <property type="evidence" value="ECO:0007669"/>
    <property type="project" value="UniProtKB-ARBA"/>
</dbReference>
<feature type="transmembrane region" description="Helical" evidence="4">
    <location>
        <begin position="171"/>
        <end position="190"/>
    </location>
</feature>
<evidence type="ECO:0000256" key="4">
    <source>
        <dbReference type="SAM" id="Phobius"/>
    </source>
</evidence>
<name>A0AA45KFC7_9LACT</name>
<keyword evidence="3" id="KW-1003">Cell membrane</keyword>
<gene>
    <name evidence="6" type="ORF">JW886_07640</name>
</gene>
<comment type="similarity">
    <text evidence="2">Belongs to the UPF0177 family.</text>
</comment>
<organism evidence="6 7">
    <name type="scientific">Lactococcus taiwanensis</name>
    <dbReference type="NCBI Taxonomy" id="1151742"/>
    <lineage>
        <taxon>Bacteria</taxon>
        <taxon>Bacillati</taxon>
        <taxon>Bacillota</taxon>
        <taxon>Bacilli</taxon>
        <taxon>Lactobacillales</taxon>
        <taxon>Streptococcaceae</taxon>
        <taxon>Lactococcus</taxon>
    </lineage>
</organism>
<protein>
    <submittedName>
        <fullName evidence="6">CPBP family intramembrane metalloprotease</fullName>
    </submittedName>
</protein>
<reference evidence="6 7" key="1">
    <citation type="submission" date="2021-02" db="EMBL/GenBank/DDBJ databases">
        <title>Complete genome sequence of Lactococcus lactis strain K_LL004.</title>
        <authorList>
            <person name="Kim H.B."/>
        </authorList>
    </citation>
    <scope>NUCLEOTIDE SEQUENCE [LARGE SCALE GENOMIC DNA]</scope>
    <source>
        <strain evidence="6 7">K_LL004</strain>
    </source>
</reference>
<dbReference type="Pfam" id="PF02517">
    <property type="entry name" value="Rce1-like"/>
    <property type="match status" value="1"/>
</dbReference>
<keyword evidence="6" id="KW-0482">Metalloprotease</keyword>
<feature type="transmembrane region" description="Helical" evidence="4">
    <location>
        <begin position="77"/>
        <end position="99"/>
    </location>
</feature>
<keyword evidence="6" id="KW-0645">Protease</keyword>
<dbReference type="KEGG" id="lti:JW886_07640"/>
<feature type="transmembrane region" description="Helical" evidence="4">
    <location>
        <begin position="147"/>
        <end position="165"/>
    </location>
</feature>
<feature type="transmembrane region" description="Helical" evidence="4">
    <location>
        <begin position="197"/>
        <end position="215"/>
    </location>
</feature>
<proteinExistence type="inferred from homology"/>
<dbReference type="GO" id="GO:0080120">
    <property type="term" value="P:CAAX-box protein maturation"/>
    <property type="evidence" value="ECO:0007669"/>
    <property type="project" value="UniProtKB-ARBA"/>
</dbReference>
<evidence type="ECO:0000256" key="2">
    <source>
        <dbReference type="ARBA" id="ARBA00009067"/>
    </source>
</evidence>
<evidence type="ECO:0000259" key="5">
    <source>
        <dbReference type="Pfam" id="PF02517"/>
    </source>
</evidence>
<comment type="subcellular location">
    <subcellularLocation>
        <location evidence="1">Cell membrane</location>
        <topology evidence="1">Multi-pass membrane protein</topology>
    </subcellularLocation>
</comment>
<dbReference type="InterPro" id="IPR003675">
    <property type="entry name" value="Rce1/LyrA-like_dom"/>
</dbReference>
<dbReference type="AlphaFoldDB" id="A0AA45KFC7"/>
<keyword evidence="7" id="KW-1185">Reference proteome</keyword>
<dbReference type="Proteomes" id="UP000663608">
    <property type="component" value="Chromosome"/>
</dbReference>
<evidence type="ECO:0000256" key="3">
    <source>
        <dbReference type="ARBA" id="ARBA00022475"/>
    </source>
</evidence>
<dbReference type="GO" id="GO:0008237">
    <property type="term" value="F:metallopeptidase activity"/>
    <property type="evidence" value="ECO:0007669"/>
    <property type="project" value="UniProtKB-KW"/>
</dbReference>
<keyword evidence="4" id="KW-0472">Membrane</keyword>
<evidence type="ECO:0000256" key="1">
    <source>
        <dbReference type="ARBA" id="ARBA00004651"/>
    </source>
</evidence>
<feature type="domain" description="CAAX prenyl protease 2/Lysostaphin resistance protein A-like" evidence="5">
    <location>
        <begin position="123"/>
        <end position="208"/>
    </location>
</feature>
<evidence type="ECO:0000313" key="7">
    <source>
        <dbReference type="Proteomes" id="UP000663608"/>
    </source>
</evidence>
<feature type="transmembrane region" description="Helical" evidence="4">
    <location>
        <begin position="40"/>
        <end position="57"/>
    </location>
</feature>
<evidence type="ECO:0000313" key="6">
    <source>
        <dbReference type="EMBL" id="QSE76330.1"/>
    </source>
</evidence>
<keyword evidence="4" id="KW-1133">Transmembrane helix</keyword>
<accession>A0AA45KFC7</accession>
<keyword evidence="4" id="KW-0812">Transmembrane</keyword>